<dbReference type="InterPro" id="IPR008979">
    <property type="entry name" value="Galactose-bd-like_sf"/>
</dbReference>
<organism evidence="1 2">
    <name type="scientific">Tritrichomonas musculus</name>
    <dbReference type="NCBI Taxonomy" id="1915356"/>
    <lineage>
        <taxon>Eukaryota</taxon>
        <taxon>Metamonada</taxon>
        <taxon>Parabasalia</taxon>
        <taxon>Tritrichomonadida</taxon>
        <taxon>Tritrichomonadidae</taxon>
        <taxon>Tritrichomonas</taxon>
    </lineage>
</organism>
<name>A0ABR2H2A3_9EUKA</name>
<protein>
    <recommendedName>
        <fullName evidence="3">F5/8 type C domain-containing protein</fullName>
    </recommendedName>
</protein>
<comment type="caution">
    <text evidence="1">The sequence shown here is derived from an EMBL/GenBank/DDBJ whole genome shotgun (WGS) entry which is preliminary data.</text>
</comment>
<proteinExistence type="predicted"/>
<keyword evidence="2" id="KW-1185">Reference proteome</keyword>
<accession>A0ABR2H2A3</accession>
<dbReference type="Gene3D" id="2.60.120.260">
    <property type="entry name" value="Galactose-binding domain-like"/>
    <property type="match status" value="1"/>
</dbReference>
<dbReference type="Proteomes" id="UP001470230">
    <property type="component" value="Unassembled WGS sequence"/>
</dbReference>
<evidence type="ECO:0000313" key="2">
    <source>
        <dbReference type="Proteomes" id="UP001470230"/>
    </source>
</evidence>
<sequence>MANTIKLQADSIFQVPIQIYPNDFTFIVNGKQIETNKITADLLSTKISKLHQADPTLSEYFITTKSKGNFQSILNLLNFKEHEISEDEIPFISEIIQDLCIEKFDVNIQNEEISLNNVFELISKHDKNRFLFSTNLSLEVDFLSEHFYELDQSNEKKLFDLSESTIKRIILNDKIRLNSEDQLFEFIQNLCNYNPEFYWLHEHVYFKHLSEDSIRNFFNAFKFEYMTSGIWGSLSKRFTNEKDEPNSERYKKIVKDIQISKEPNNLKGIIGYLRDNSNINDEVNVIYSSVGGYSPDVLLDIENNGNGFYTKDIENSWIGFELKKRRIIPSNYTIKAQHRGVNCCHLKSWVIEVSNDSQKWQIIDEQSNCSLLNGEHLVHTFPISNEKIGSGQGFKYVRLRQTGTSWCNNHHIHICAIEFYGQIID</sequence>
<evidence type="ECO:0000313" key="1">
    <source>
        <dbReference type="EMBL" id="KAK8839717.1"/>
    </source>
</evidence>
<dbReference type="EMBL" id="JAPFFF010000050">
    <property type="protein sequence ID" value="KAK8839717.1"/>
    <property type="molecule type" value="Genomic_DNA"/>
</dbReference>
<dbReference type="SUPFAM" id="SSF49785">
    <property type="entry name" value="Galactose-binding domain-like"/>
    <property type="match status" value="1"/>
</dbReference>
<evidence type="ECO:0008006" key="3">
    <source>
        <dbReference type="Google" id="ProtNLM"/>
    </source>
</evidence>
<reference evidence="1 2" key="1">
    <citation type="submission" date="2024-04" db="EMBL/GenBank/DDBJ databases">
        <title>Tritrichomonas musculus Genome.</title>
        <authorList>
            <person name="Alves-Ferreira E."/>
            <person name="Grigg M."/>
            <person name="Lorenzi H."/>
            <person name="Galac M."/>
        </authorList>
    </citation>
    <scope>NUCLEOTIDE SEQUENCE [LARGE SCALE GENOMIC DNA]</scope>
    <source>
        <strain evidence="1 2">EAF2021</strain>
    </source>
</reference>
<gene>
    <name evidence="1" type="ORF">M9Y10_031422</name>
</gene>